<sequence>MLVLLSLLLAAVVAGSTTVLRWQGAVAARERAAAALADAQAASGRTLMDGVLLGVAQNIRSSVQARLSASPPFLQASELAAIRQGAQNAADSLTCQNPNPPRIRIFFTARACGEPLPQGQSLPEPATLHQGPNASRYTLPFVGVLRGELGEARQTRVVPGEFHILAGSPSPSFFQLYANTGYQSDGTPSQFRGEQVWSGPVYVAGIPVFGRTYRNLPGPFFLAPFLTGVCAGVSPTGCPGGRGTVEFVDVGAIRPEGLWPSPFTPCYGTSCPKFSAGVDWQAPAYGLPEVLGWGGGVNLSLGGREASVYLSLGSVSGGPATRVEIRTGAETYIYQARGGILYDAAGSSQVAPVAVVRLAGGSARVAGPVDAPAWSVEGGLTLVSEGAIVLEGNLFPDTPACLNPAEIVGAVPQAAECPNPTGTGMLGLVSETSDIIIGRNSPPEVYLAASLLAPRGAFRPEGIPPEMRRLTLLGSVAVQHFDDFVRSGRGWSLRLAYDPRLRDIRPPGWPSLPLSAWGVFPVYAWGSPR</sequence>
<gene>
    <name evidence="1" type="ORF">ENM28_07205</name>
</gene>
<dbReference type="InterPro" id="IPR032601">
    <property type="entry name" value="DUF4900"/>
</dbReference>
<proteinExistence type="predicted"/>
<comment type="caution">
    <text evidence="1">The sequence shown here is derived from an EMBL/GenBank/DDBJ whole genome shotgun (WGS) entry which is preliminary data.</text>
</comment>
<dbReference type="EMBL" id="DRXE01000259">
    <property type="protein sequence ID" value="HHM68472.1"/>
    <property type="molecule type" value="Genomic_DNA"/>
</dbReference>
<dbReference type="Pfam" id="PF16241">
    <property type="entry name" value="DUF4900"/>
    <property type="match status" value="1"/>
</dbReference>
<name>A0A7C5VIN6_9DEIN</name>
<protein>
    <submittedName>
        <fullName evidence="1">DUF4900 domain-containing protein</fullName>
    </submittedName>
</protein>
<accession>A0A7C5VIN6</accession>
<dbReference type="AlphaFoldDB" id="A0A7C5VIN6"/>
<reference evidence="1" key="1">
    <citation type="journal article" date="2020" name="mSystems">
        <title>Genome- and Community-Level Interaction Insights into Carbon Utilization and Element Cycling Functions of Hydrothermarchaeota in Hydrothermal Sediment.</title>
        <authorList>
            <person name="Zhou Z."/>
            <person name="Liu Y."/>
            <person name="Xu W."/>
            <person name="Pan J."/>
            <person name="Luo Z.H."/>
            <person name="Li M."/>
        </authorList>
    </citation>
    <scope>NUCLEOTIDE SEQUENCE [LARGE SCALE GENOMIC DNA]</scope>
    <source>
        <strain evidence="1">SpSt-1071</strain>
    </source>
</reference>
<organism evidence="1">
    <name type="scientific">Thermus caliditerrae</name>
    <dbReference type="NCBI Taxonomy" id="1330700"/>
    <lineage>
        <taxon>Bacteria</taxon>
        <taxon>Thermotogati</taxon>
        <taxon>Deinococcota</taxon>
        <taxon>Deinococci</taxon>
        <taxon>Thermales</taxon>
        <taxon>Thermaceae</taxon>
        <taxon>Thermus</taxon>
    </lineage>
</organism>
<evidence type="ECO:0000313" key="1">
    <source>
        <dbReference type="EMBL" id="HHM68472.1"/>
    </source>
</evidence>